<evidence type="ECO:0000256" key="6">
    <source>
        <dbReference type="ARBA" id="ARBA00023242"/>
    </source>
</evidence>
<evidence type="ECO:0000256" key="1">
    <source>
        <dbReference type="ARBA" id="ARBA00004123"/>
    </source>
</evidence>
<evidence type="ECO:0000256" key="2">
    <source>
        <dbReference type="ARBA" id="ARBA00022723"/>
    </source>
</evidence>
<dbReference type="InterPro" id="IPR050888">
    <property type="entry name" value="ZnF_C2H2-type_TF"/>
</dbReference>
<keyword evidence="4 7" id="KW-0863">Zinc-finger</keyword>
<feature type="domain" description="C2H2-type" evidence="8">
    <location>
        <begin position="210"/>
        <end position="232"/>
    </location>
</feature>
<evidence type="ECO:0000256" key="3">
    <source>
        <dbReference type="ARBA" id="ARBA00022737"/>
    </source>
</evidence>
<dbReference type="Gene3D" id="3.30.160.60">
    <property type="entry name" value="Classic Zinc Finger"/>
    <property type="match status" value="4"/>
</dbReference>
<name>A0A8W7P4D0_ANOCL</name>
<evidence type="ECO:0000256" key="4">
    <source>
        <dbReference type="ARBA" id="ARBA00022771"/>
    </source>
</evidence>
<dbReference type="InterPro" id="IPR036236">
    <property type="entry name" value="Znf_C2H2_sf"/>
</dbReference>
<keyword evidence="2" id="KW-0479">Metal-binding</keyword>
<dbReference type="PROSITE" id="PS00028">
    <property type="entry name" value="ZINC_FINGER_C2H2_1"/>
    <property type="match status" value="4"/>
</dbReference>
<sequence>MEFHDEIVIERTKIMAVNADNSFQYEEVQIKEEIASDSEEIVPVISNGKKAGAQQQSNSKHHVHEEDIPCGLYPLEDNNNNAGRQGSAKHQCENCLESFDSIVRLRRHERKHWMKSCPICDKTVQVDNLKFHIGRMHGSDERCAEKRPFQCTECDKSFFLPNHLLEHGQTHQKASCPVCGESFRPSYLKNHIARKHPDGDSGLSKTPTVYRCSACKQTFVSKSLLWTHQQMHKKVECTICNKTFRQDGMKMHMATTHREYLSPSETPSYKCDKCERTFLYKKQLTKHQRYHPRMIKCAICERSFKTNHFKIHTAEEHGAPE</sequence>
<proteinExistence type="predicted"/>
<organism evidence="9">
    <name type="scientific">Anopheles coluzzii</name>
    <name type="common">African malaria mosquito</name>
    <dbReference type="NCBI Taxonomy" id="1518534"/>
    <lineage>
        <taxon>Eukaryota</taxon>
        <taxon>Metazoa</taxon>
        <taxon>Ecdysozoa</taxon>
        <taxon>Arthropoda</taxon>
        <taxon>Hexapoda</taxon>
        <taxon>Insecta</taxon>
        <taxon>Pterygota</taxon>
        <taxon>Neoptera</taxon>
        <taxon>Endopterygota</taxon>
        <taxon>Diptera</taxon>
        <taxon>Nematocera</taxon>
        <taxon>Culicoidea</taxon>
        <taxon>Culicidae</taxon>
        <taxon>Anophelinae</taxon>
        <taxon>Anopheles</taxon>
    </lineage>
</organism>
<dbReference type="Pfam" id="PF00096">
    <property type="entry name" value="zf-C2H2"/>
    <property type="match status" value="4"/>
</dbReference>
<dbReference type="PANTHER" id="PTHR24406">
    <property type="entry name" value="TRANSCRIPTIONAL REPRESSOR CTCFL-RELATED"/>
    <property type="match status" value="1"/>
</dbReference>
<dbReference type="GO" id="GO:0005634">
    <property type="term" value="C:nucleus"/>
    <property type="evidence" value="ECO:0007669"/>
    <property type="project" value="UniProtKB-SubCell"/>
</dbReference>
<feature type="domain" description="C2H2-type" evidence="8">
    <location>
        <begin position="269"/>
        <end position="291"/>
    </location>
</feature>
<dbReference type="VEuPathDB" id="VectorBase:ACON2_031645"/>
<accession>A0A8W7P4D0</accession>
<reference evidence="9" key="1">
    <citation type="submission" date="2022-08" db="UniProtKB">
        <authorList>
            <consortium name="EnsemblMetazoa"/>
        </authorList>
    </citation>
    <scope>IDENTIFICATION</scope>
</reference>
<dbReference type="Pfam" id="PF13913">
    <property type="entry name" value="zf-C2HC_2"/>
    <property type="match status" value="2"/>
</dbReference>
<dbReference type="AlphaFoldDB" id="A0A8W7P4D0"/>
<evidence type="ECO:0000256" key="5">
    <source>
        <dbReference type="ARBA" id="ARBA00022833"/>
    </source>
</evidence>
<feature type="domain" description="C2H2-type" evidence="8">
    <location>
        <begin position="90"/>
        <end position="112"/>
    </location>
</feature>
<dbReference type="SMART" id="SM00355">
    <property type="entry name" value="ZnF_C2H2"/>
    <property type="match status" value="8"/>
</dbReference>
<dbReference type="SUPFAM" id="SSF57667">
    <property type="entry name" value="beta-beta-alpha zinc fingers"/>
    <property type="match status" value="3"/>
</dbReference>
<dbReference type="Proteomes" id="UP000075882">
    <property type="component" value="Unassembled WGS sequence"/>
</dbReference>
<keyword evidence="3" id="KW-0677">Repeat</keyword>
<evidence type="ECO:0000259" key="8">
    <source>
        <dbReference type="PROSITE" id="PS50157"/>
    </source>
</evidence>
<protein>
    <recommendedName>
        <fullName evidence="8">C2H2-type domain-containing protein</fullName>
    </recommendedName>
</protein>
<dbReference type="PROSITE" id="PS50157">
    <property type="entry name" value="ZINC_FINGER_C2H2_2"/>
    <property type="match status" value="4"/>
</dbReference>
<keyword evidence="6" id="KW-0539">Nucleus</keyword>
<evidence type="ECO:0000256" key="7">
    <source>
        <dbReference type="PROSITE-ProRule" id="PRU00042"/>
    </source>
</evidence>
<dbReference type="EnsemblMetazoa" id="ACOM025298-RA">
    <property type="protein sequence ID" value="ACOM025298-PA.1"/>
    <property type="gene ID" value="ACOM025298"/>
</dbReference>
<dbReference type="InterPro" id="IPR013087">
    <property type="entry name" value="Znf_C2H2_type"/>
</dbReference>
<dbReference type="GO" id="GO:0008270">
    <property type="term" value="F:zinc ion binding"/>
    <property type="evidence" value="ECO:0007669"/>
    <property type="project" value="UniProtKB-KW"/>
</dbReference>
<keyword evidence="5" id="KW-0862">Zinc</keyword>
<evidence type="ECO:0000313" key="9">
    <source>
        <dbReference type="EnsemblMetazoa" id="ACOM025298-PA.1"/>
    </source>
</evidence>
<feature type="domain" description="C2H2-type" evidence="8">
    <location>
        <begin position="149"/>
        <end position="171"/>
    </location>
</feature>
<comment type="subcellular location">
    <subcellularLocation>
        <location evidence="1">Nucleus</location>
    </subcellularLocation>
</comment>